<keyword evidence="3" id="KW-1185">Reference proteome</keyword>
<dbReference type="RefSeq" id="WP_223273565.1">
    <property type="nucleotide sequence ID" value="NZ_NGAF01000009.1"/>
</dbReference>
<comment type="caution">
    <text evidence="2">The sequence shown here is derived from an EMBL/GenBank/DDBJ whole genome shotgun (WGS) entry which is preliminary data.</text>
</comment>
<feature type="transmembrane region" description="Helical" evidence="1">
    <location>
        <begin position="103"/>
        <end position="126"/>
    </location>
</feature>
<evidence type="ECO:0008006" key="4">
    <source>
        <dbReference type="Google" id="ProtNLM"/>
    </source>
</evidence>
<organism evidence="2 3">
    <name type="scientific">Nocardia cerradoensis</name>
    <dbReference type="NCBI Taxonomy" id="85688"/>
    <lineage>
        <taxon>Bacteria</taxon>
        <taxon>Bacillati</taxon>
        <taxon>Actinomycetota</taxon>
        <taxon>Actinomycetes</taxon>
        <taxon>Mycobacteriales</taxon>
        <taxon>Nocardiaceae</taxon>
        <taxon>Nocardia</taxon>
    </lineage>
</organism>
<keyword evidence="1" id="KW-0812">Transmembrane</keyword>
<evidence type="ECO:0000313" key="2">
    <source>
        <dbReference type="EMBL" id="OXR43422.1"/>
    </source>
</evidence>
<feature type="transmembrane region" description="Helical" evidence="1">
    <location>
        <begin position="62"/>
        <end position="83"/>
    </location>
</feature>
<evidence type="ECO:0000256" key="1">
    <source>
        <dbReference type="SAM" id="Phobius"/>
    </source>
</evidence>
<name>A0A231H3T3_9NOCA</name>
<reference evidence="2 3" key="1">
    <citation type="submission" date="2017-07" db="EMBL/GenBank/DDBJ databases">
        <title>First draft Genome Sequence of Nocardia cerradoensis isolated from human infection.</title>
        <authorList>
            <person name="Carrasco G."/>
        </authorList>
    </citation>
    <scope>NUCLEOTIDE SEQUENCE [LARGE SCALE GENOMIC DNA]</scope>
    <source>
        <strain evidence="2 3">CNM20130759</strain>
    </source>
</reference>
<dbReference type="Proteomes" id="UP000215506">
    <property type="component" value="Unassembled WGS sequence"/>
</dbReference>
<evidence type="ECO:0000313" key="3">
    <source>
        <dbReference type="Proteomes" id="UP000215506"/>
    </source>
</evidence>
<feature type="transmembrane region" description="Helical" evidence="1">
    <location>
        <begin position="21"/>
        <end position="42"/>
    </location>
</feature>
<dbReference type="AlphaFoldDB" id="A0A231H3T3"/>
<feature type="transmembrane region" description="Helical" evidence="1">
    <location>
        <begin position="132"/>
        <end position="154"/>
    </location>
</feature>
<accession>A0A231H3T3</accession>
<sequence length="352" mass="38171">MLACTRSGREREALIQAAKMAGAAVAAWTIARAAIPAPQSFMAPYAAVFLMTTTVYRSLTGAAQQTCALLAGLAVAYLTTLVFRQPMLTLGVAVFAGMIVGQWHRFGTSGIWTGVTALLMVCYGTAQNLTYLAYWMAEILLGSAIGVAVNMIVLPPMHLRRTREAVDALAGELRELLASIAAGLTEHVDLPTAAHWQHQARLLDATVRRADDALGQGRESLRWNPRWLVRRRRDWHPAVSESPFRTLSEVSEQVKRLTEAVATGADYDEFGEVFAPRLAHLVTILADAVACLDATHAHPARLDAYLDELRTAHADTAAAVRDLSERHIPGHAQQAALLAVVRSMYALDAGTE</sequence>
<keyword evidence="1" id="KW-1133">Transmembrane helix</keyword>
<keyword evidence="1" id="KW-0472">Membrane</keyword>
<gene>
    <name evidence="2" type="ORF">B7C42_04289</name>
</gene>
<protein>
    <recommendedName>
        <fullName evidence="4">Inner membrane protein YccS</fullName>
    </recommendedName>
</protein>
<dbReference type="EMBL" id="NGAF01000009">
    <property type="protein sequence ID" value="OXR43422.1"/>
    <property type="molecule type" value="Genomic_DNA"/>
</dbReference>
<proteinExistence type="predicted"/>